<dbReference type="AlphaFoldDB" id="A0A432XF34"/>
<dbReference type="EMBL" id="PIPT01000006">
    <property type="protein sequence ID" value="RUO47270.1"/>
    <property type="molecule type" value="Genomic_DNA"/>
</dbReference>
<evidence type="ECO:0000256" key="1">
    <source>
        <dbReference type="ARBA" id="ARBA00004571"/>
    </source>
</evidence>
<evidence type="ECO:0000256" key="9">
    <source>
        <dbReference type="ARBA" id="ARBA00023136"/>
    </source>
</evidence>
<keyword evidence="17" id="KW-1185">Reference proteome</keyword>
<gene>
    <name evidence="16" type="ORF">CWE21_08745</name>
</gene>
<name>A0A432XF34_9GAMM</name>
<keyword evidence="6" id="KW-0408">Iron</keyword>
<dbReference type="InterPro" id="IPR012910">
    <property type="entry name" value="Plug_dom"/>
</dbReference>
<comment type="caution">
    <text evidence="16">The sequence shown here is derived from an EMBL/GenBank/DDBJ whole genome shotgun (WGS) entry which is preliminary data.</text>
</comment>
<dbReference type="PROSITE" id="PS52016">
    <property type="entry name" value="TONB_DEPENDENT_REC_3"/>
    <property type="match status" value="1"/>
</dbReference>
<proteinExistence type="inferred from homology"/>
<dbReference type="RefSeq" id="WP_126834058.1">
    <property type="nucleotide sequence ID" value="NZ_PIPT01000006.1"/>
</dbReference>
<keyword evidence="4" id="KW-0410">Iron transport</keyword>
<dbReference type="Pfam" id="PF00593">
    <property type="entry name" value="TonB_dep_Rec_b-barrel"/>
    <property type="match status" value="1"/>
</dbReference>
<dbReference type="OrthoDB" id="7051185at2"/>
<dbReference type="Pfam" id="PF07715">
    <property type="entry name" value="Plug"/>
    <property type="match status" value="1"/>
</dbReference>
<keyword evidence="9 11" id="KW-0472">Membrane</keyword>
<sequence>MSQPKFRHSLLALAVASVVSMPAYAQQEAQSEENEAKALERIEVTARRKTESLQEVPVSVSSFSAGDLTDVGVEDITELQQRIPNATIQVSRGTNSTLTAYIRGVGQQDPLWGFEPGVGVYIDDVYMARPQGAVLEVFDLERIEVLRGPQGTLYGKNTIGGALKYVTKELTGYDELSIQGTVGSYNQRDIKISGQTAISDNLYVGAAVASLQRDGFGEYVNTGEDNYNKDLLTYRISAKWLINSDMDLKFSYDKTEDDSNAKGAYRLQTSAVTGQEPYDDVYNSNTAMPVDNLVETEGWSLIYNWDVNANWGFKSVTASREGYTNTNIDFNSTGEPIFMVPAIYEDEQFTQEFQLSYTNNRDFDFVGGVYFYDGEACGVFGTVLPMYLAALGGVTVDNGGCVDTDSLAFYGQGTYQMNDDWSLTLGGRYTKDEKEADVFRYTYLGVHYINDGSVGTPYDPAQVRAAYGDPFAVNSEFTSGGDWSRFSPHVAVNFQATDDVMLYASYSNGFKSGGVDMRADKSLNPTIDEPYDPEIVDTFEFGLKSELLDGRMRLNSAVFFSDYTDMQVTVQRVVEAGISSQVLNAGESTVKGFEVETVFAATDSLNFTAMLGYIDAEFDAVVYTEPATGETTDVTDAWSFQNTPELTYNIGFNQTFDLESGQIVWSGNYAYRDDVQMFEAASPLDQDSYGLLNTSVVWYSNSGQWSVGLHGKNLTDEEYRVGGYNFGPTFGDDAIVGYYGDPRTVSLSVGYKF</sequence>
<feature type="domain" description="TonB-dependent receptor plug" evidence="15">
    <location>
        <begin position="53"/>
        <end position="162"/>
    </location>
</feature>
<dbReference type="InterPro" id="IPR036942">
    <property type="entry name" value="Beta-barrel_TonB_sf"/>
</dbReference>
<feature type="chain" id="PRO_5019394694" description="TonB-dependent receptor" evidence="13">
    <location>
        <begin position="26"/>
        <end position="753"/>
    </location>
</feature>
<dbReference type="Gene3D" id="2.40.170.20">
    <property type="entry name" value="TonB-dependent receptor, beta-barrel domain"/>
    <property type="match status" value="1"/>
</dbReference>
<evidence type="ECO:0000256" key="2">
    <source>
        <dbReference type="ARBA" id="ARBA00022448"/>
    </source>
</evidence>
<keyword evidence="10 11" id="KW-0998">Cell outer membrane</keyword>
<evidence type="ECO:0000256" key="10">
    <source>
        <dbReference type="ARBA" id="ARBA00023237"/>
    </source>
</evidence>
<evidence type="ECO:0000256" key="7">
    <source>
        <dbReference type="ARBA" id="ARBA00023065"/>
    </source>
</evidence>
<evidence type="ECO:0000256" key="12">
    <source>
        <dbReference type="RuleBase" id="RU003357"/>
    </source>
</evidence>
<dbReference type="Proteomes" id="UP000286678">
    <property type="component" value="Unassembled WGS sequence"/>
</dbReference>
<keyword evidence="13" id="KW-0732">Signal</keyword>
<evidence type="ECO:0000313" key="17">
    <source>
        <dbReference type="Proteomes" id="UP000286678"/>
    </source>
</evidence>
<keyword evidence="2 11" id="KW-0813">Transport</keyword>
<feature type="signal peptide" evidence="13">
    <location>
        <begin position="1"/>
        <end position="25"/>
    </location>
</feature>
<evidence type="ECO:0000256" key="11">
    <source>
        <dbReference type="PROSITE-ProRule" id="PRU01360"/>
    </source>
</evidence>
<evidence type="ECO:0000256" key="6">
    <source>
        <dbReference type="ARBA" id="ARBA00023004"/>
    </source>
</evidence>
<keyword evidence="7" id="KW-0406">Ion transport</keyword>
<evidence type="ECO:0000256" key="4">
    <source>
        <dbReference type="ARBA" id="ARBA00022496"/>
    </source>
</evidence>
<organism evidence="16 17">
    <name type="scientific">Pseudidiomarina aquimaris</name>
    <dbReference type="NCBI Taxonomy" id="641841"/>
    <lineage>
        <taxon>Bacteria</taxon>
        <taxon>Pseudomonadati</taxon>
        <taxon>Pseudomonadota</taxon>
        <taxon>Gammaproteobacteria</taxon>
        <taxon>Alteromonadales</taxon>
        <taxon>Idiomarinaceae</taxon>
        <taxon>Pseudidiomarina</taxon>
    </lineage>
</organism>
<dbReference type="GO" id="GO:0006826">
    <property type="term" value="P:iron ion transport"/>
    <property type="evidence" value="ECO:0007669"/>
    <property type="project" value="UniProtKB-KW"/>
</dbReference>
<dbReference type="InterPro" id="IPR000531">
    <property type="entry name" value="Beta-barrel_TonB"/>
</dbReference>
<protein>
    <recommendedName>
        <fullName evidence="18">TonB-dependent receptor</fullName>
    </recommendedName>
</protein>
<keyword evidence="3 11" id="KW-1134">Transmembrane beta strand</keyword>
<dbReference type="InterPro" id="IPR039426">
    <property type="entry name" value="TonB-dep_rcpt-like"/>
</dbReference>
<dbReference type="PANTHER" id="PTHR32552:SF81">
    <property type="entry name" value="TONB-DEPENDENT OUTER MEMBRANE RECEPTOR"/>
    <property type="match status" value="1"/>
</dbReference>
<evidence type="ECO:0008006" key="18">
    <source>
        <dbReference type="Google" id="ProtNLM"/>
    </source>
</evidence>
<comment type="similarity">
    <text evidence="11 12">Belongs to the TonB-dependent receptor family.</text>
</comment>
<evidence type="ECO:0000259" key="15">
    <source>
        <dbReference type="Pfam" id="PF07715"/>
    </source>
</evidence>
<accession>A0A432XF34</accession>
<reference evidence="17" key="1">
    <citation type="journal article" date="2018" name="Front. Microbiol.">
        <title>Genome-Based Analysis Reveals the Taxonomy and Diversity of the Family Idiomarinaceae.</title>
        <authorList>
            <person name="Liu Y."/>
            <person name="Lai Q."/>
            <person name="Shao Z."/>
        </authorList>
    </citation>
    <scope>NUCLEOTIDE SEQUENCE [LARGE SCALE GENOMIC DNA]</scope>
    <source>
        <strain evidence="17">SW15</strain>
    </source>
</reference>
<evidence type="ECO:0000256" key="8">
    <source>
        <dbReference type="ARBA" id="ARBA00023077"/>
    </source>
</evidence>
<evidence type="ECO:0000313" key="16">
    <source>
        <dbReference type="EMBL" id="RUO47270.1"/>
    </source>
</evidence>
<keyword evidence="5 11" id="KW-0812">Transmembrane</keyword>
<dbReference type="GO" id="GO:0009279">
    <property type="term" value="C:cell outer membrane"/>
    <property type="evidence" value="ECO:0007669"/>
    <property type="project" value="UniProtKB-SubCell"/>
</dbReference>
<dbReference type="PANTHER" id="PTHR32552">
    <property type="entry name" value="FERRICHROME IRON RECEPTOR-RELATED"/>
    <property type="match status" value="1"/>
</dbReference>
<evidence type="ECO:0000256" key="3">
    <source>
        <dbReference type="ARBA" id="ARBA00022452"/>
    </source>
</evidence>
<comment type="subcellular location">
    <subcellularLocation>
        <location evidence="1 11">Cell outer membrane</location>
        <topology evidence="1 11">Multi-pass membrane protein</topology>
    </subcellularLocation>
</comment>
<evidence type="ECO:0000256" key="5">
    <source>
        <dbReference type="ARBA" id="ARBA00022692"/>
    </source>
</evidence>
<dbReference type="CDD" id="cd01347">
    <property type="entry name" value="ligand_gated_channel"/>
    <property type="match status" value="1"/>
</dbReference>
<dbReference type="SUPFAM" id="SSF56935">
    <property type="entry name" value="Porins"/>
    <property type="match status" value="1"/>
</dbReference>
<feature type="domain" description="TonB-dependent receptor-like beta-barrel" evidence="14">
    <location>
        <begin position="249"/>
        <end position="714"/>
    </location>
</feature>
<keyword evidence="8 12" id="KW-0798">TonB box</keyword>
<evidence type="ECO:0000256" key="13">
    <source>
        <dbReference type="SAM" id="SignalP"/>
    </source>
</evidence>
<evidence type="ECO:0000259" key="14">
    <source>
        <dbReference type="Pfam" id="PF00593"/>
    </source>
</evidence>